<protein>
    <recommendedName>
        <fullName evidence="3">DUF4352 domain-containing protein</fullName>
    </recommendedName>
</protein>
<accession>A0A4P6Q0I6</accession>
<dbReference type="OrthoDB" id="3432050at2"/>
<evidence type="ECO:0000313" key="2">
    <source>
        <dbReference type="Proteomes" id="UP000292235"/>
    </source>
</evidence>
<reference evidence="1 2" key="1">
    <citation type="submission" date="2019-02" db="EMBL/GenBank/DDBJ databases">
        <authorList>
            <person name="Khodamoradi S."/>
            <person name="Hahnke R.L."/>
            <person name="Kaempfer P."/>
            <person name="Schumann P."/>
            <person name="Rohde M."/>
            <person name="Steinert M."/>
            <person name="Luzhetskyy A."/>
            <person name="Wink J."/>
            <person name="Ruckert C."/>
        </authorList>
    </citation>
    <scope>NUCLEOTIDE SEQUENCE [LARGE SCALE GENOMIC DNA]</scope>
    <source>
        <strain evidence="1 2">M2</strain>
    </source>
</reference>
<name>A0A4P6Q0I6_9ACTN</name>
<proteinExistence type="predicted"/>
<dbReference type="RefSeq" id="WP_131097919.1">
    <property type="nucleotide sequence ID" value="NZ_CP036455.1"/>
</dbReference>
<dbReference type="EMBL" id="CP036455">
    <property type="protein sequence ID" value="QBI53580.1"/>
    <property type="molecule type" value="Genomic_DNA"/>
</dbReference>
<evidence type="ECO:0008006" key="3">
    <source>
        <dbReference type="Google" id="ProtNLM"/>
    </source>
</evidence>
<dbReference type="KEGG" id="strr:EKD16_08930"/>
<dbReference type="Proteomes" id="UP000292235">
    <property type="component" value="Chromosome"/>
</dbReference>
<keyword evidence="2" id="KW-1185">Reference proteome</keyword>
<organism evidence="1 2">
    <name type="scientific">Streptomonospora litoralis</name>
    <dbReference type="NCBI Taxonomy" id="2498135"/>
    <lineage>
        <taxon>Bacteria</taxon>
        <taxon>Bacillati</taxon>
        <taxon>Actinomycetota</taxon>
        <taxon>Actinomycetes</taxon>
        <taxon>Streptosporangiales</taxon>
        <taxon>Nocardiopsidaceae</taxon>
        <taxon>Streptomonospora</taxon>
    </lineage>
</organism>
<gene>
    <name evidence="1" type="ORF">EKD16_08930</name>
</gene>
<dbReference type="AlphaFoldDB" id="A0A4P6Q0I6"/>
<sequence>MRIGTAVAGGMTALAVAGWIGSAHVLTPADEFHRIEGLASIQLLSFERGRHGGQPYASWALSVINTSDSTLHLSPRTTCRVGLFLPRTTGHVPAVDEADGAELSLPAGLATSLRGTCVMPEGEDRFFYSVQLSDDADSPLGSTFVFHGEMQV</sequence>
<evidence type="ECO:0000313" key="1">
    <source>
        <dbReference type="EMBL" id="QBI53580.1"/>
    </source>
</evidence>